<gene>
    <name evidence="2" type="ORF">ENL71_05315</name>
</gene>
<protein>
    <submittedName>
        <fullName evidence="2">Uncharacterized protein</fullName>
    </submittedName>
</protein>
<evidence type="ECO:0000313" key="2">
    <source>
        <dbReference type="EMBL" id="HHS01932.1"/>
    </source>
</evidence>
<sequence>MGKIINFEQAKIKLLEKERDREIEKFNLKTHYILELIEANMTEEEKRKRRELEEELEKALKGLI</sequence>
<dbReference type="AlphaFoldDB" id="A0A7C5V3Q4"/>
<reference evidence="2" key="1">
    <citation type="journal article" date="2020" name="mSystems">
        <title>Genome- and Community-Level Interaction Insights into Carbon Utilization and Element Cycling Functions of Hydrothermarchaeota in Hydrothermal Sediment.</title>
        <authorList>
            <person name="Zhou Z."/>
            <person name="Liu Y."/>
            <person name="Xu W."/>
            <person name="Pan J."/>
            <person name="Luo Z.H."/>
            <person name="Li M."/>
        </authorList>
    </citation>
    <scope>NUCLEOTIDE SEQUENCE [LARGE SCALE GENOMIC DNA]</scope>
    <source>
        <strain evidence="2">SpSt-102</strain>
    </source>
</reference>
<accession>A0A7C5V3Q4</accession>
<dbReference type="EMBL" id="DRUZ01000067">
    <property type="protein sequence ID" value="HHS01932.1"/>
    <property type="molecule type" value="Genomic_DNA"/>
</dbReference>
<feature type="coiled-coil region" evidence="1">
    <location>
        <begin position="5"/>
        <end position="62"/>
    </location>
</feature>
<organism evidence="2">
    <name type="scientific">Caldicellulosiruptor owensensis</name>
    <dbReference type="NCBI Taxonomy" id="55205"/>
    <lineage>
        <taxon>Bacteria</taxon>
        <taxon>Bacillati</taxon>
        <taxon>Bacillota</taxon>
        <taxon>Bacillota incertae sedis</taxon>
        <taxon>Caldicellulosiruptorales</taxon>
        <taxon>Caldicellulosiruptoraceae</taxon>
        <taxon>Caldicellulosiruptor</taxon>
    </lineage>
</organism>
<proteinExistence type="predicted"/>
<name>A0A7C5V3Q4_9FIRM</name>
<comment type="caution">
    <text evidence="2">The sequence shown here is derived from an EMBL/GenBank/DDBJ whole genome shotgun (WGS) entry which is preliminary data.</text>
</comment>
<keyword evidence="1" id="KW-0175">Coiled coil</keyword>
<evidence type="ECO:0000256" key="1">
    <source>
        <dbReference type="SAM" id="Coils"/>
    </source>
</evidence>